<dbReference type="AlphaFoldDB" id="A0A2B4R4S9"/>
<keyword evidence="1" id="KW-0175">Coiled coil</keyword>
<sequence>MSGKLARKRKICMGHRASTRKIISSVEEILETLEEQDQPSAINITRLRQQKLLLQEKLGTIRNLDEDILTVVSEGQIDEEICEADEFVEFTQLAIMRIDEALTPSQSTPSSKLAIAPSLAETSKGKSNSPGNVSMTSETHPSSSNLPGDDETMTLETHLTPPASTENVSMASEVHLTSTSHGNVGNVVATSETPLTPSTSGISNTYSLGTQVKLPKLDLRKFDGDISKWPSFWDAFESSVHNNTKLAPIDKLNYLNSLLVKSACEAISGLSLTAANYDEAVAILKRRFGNKQLIINRHMETLLNINSVKSGLNIQALRQLHDLIESQEEQIVKNNALLEQQTQIEIDLKKEARNALAVECAENELKVLKDEVRTLHDRLIQLQNSARDSHESQISTLEKRSKKALDKCTQLAELVEKTETKVAVAFRLHRKLMYTNEHQKCVIQSCRRELECKKFELVALKAAVSQKKDSLSSDIDKERSRPDALERELQMQNGICRKLQSQQEDSRKENEKKALETCLEDLQREYNSFSEAHNSLEQLNSNWSEQNMQQKTKIESMQKELDEHSARLAEDEKNIQAQKGIEEKLKKTHSDEVLMKLTFILT</sequence>
<keyword evidence="4" id="KW-1185">Reference proteome</keyword>
<proteinExistence type="predicted"/>
<evidence type="ECO:0000313" key="3">
    <source>
        <dbReference type="EMBL" id="PFX11813.1"/>
    </source>
</evidence>
<feature type="coiled-coil region" evidence="1">
    <location>
        <begin position="358"/>
        <end position="407"/>
    </location>
</feature>
<dbReference type="InterPro" id="IPR005312">
    <property type="entry name" value="DUF1759"/>
</dbReference>
<gene>
    <name evidence="3" type="ORF">AWC38_SpisGene24336</name>
</gene>
<comment type="caution">
    <text evidence="3">The sequence shown here is derived from an EMBL/GenBank/DDBJ whole genome shotgun (WGS) entry which is preliminary data.</text>
</comment>
<feature type="coiled-coil region" evidence="1">
    <location>
        <begin position="505"/>
        <end position="574"/>
    </location>
</feature>
<organism evidence="3 4">
    <name type="scientific">Stylophora pistillata</name>
    <name type="common">Smooth cauliflower coral</name>
    <dbReference type="NCBI Taxonomy" id="50429"/>
    <lineage>
        <taxon>Eukaryota</taxon>
        <taxon>Metazoa</taxon>
        <taxon>Cnidaria</taxon>
        <taxon>Anthozoa</taxon>
        <taxon>Hexacorallia</taxon>
        <taxon>Scleractinia</taxon>
        <taxon>Astrocoeniina</taxon>
        <taxon>Pocilloporidae</taxon>
        <taxon>Stylophora</taxon>
    </lineage>
</organism>
<reference evidence="4" key="1">
    <citation type="journal article" date="2017" name="bioRxiv">
        <title>Comparative analysis of the genomes of Stylophora pistillata and Acropora digitifera provides evidence for extensive differences between species of corals.</title>
        <authorList>
            <person name="Voolstra C.R."/>
            <person name="Li Y."/>
            <person name="Liew Y.J."/>
            <person name="Baumgarten S."/>
            <person name="Zoccola D."/>
            <person name="Flot J.-F."/>
            <person name="Tambutte S."/>
            <person name="Allemand D."/>
            <person name="Aranda M."/>
        </authorList>
    </citation>
    <scope>NUCLEOTIDE SEQUENCE [LARGE SCALE GENOMIC DNA]</scope>
</reference>
<dbReference type="Proteomes" id="UP000225706">
    <property type="component" value="Unassembled WGS sequence"/>
</dbReference>
<evidence type="ECO:0000256" key="1">
    <source>
        <dbReference type="SAM" id="Coils"/>
    </source>
</evidence>
<dbReference type="STRING" id="50429.A0A2B4R4S9"/>
<accession>A0A2B4R4S9</accession>
<feature type="compositionally biased region" description="Polar residues" evidence="2">
    <location>
        <begin position="125"/>
        <end position="146"/>
    </location>
</feature>
<evidence type="ECO:0000313" key="4">
    <source>
        <dbReference type="Proteomes" id="UP000225706"/>
    </source>
</evidence>
<dbReference type="PANTHER" id="PTHR22954:SF3">
    <property type="entry name" value="PROTEIN CBG08539"/>
    <property type="match status" value="1"/>
</dbReference>
<evidence type="ECO:0000256" key="2">
    <source>
        <dbReference type="SAM" id="MobiDB-lite"/>
    </source>
</evidence>
<dbReference type="Pfam" id="PF03564">
    <property type="entry name" value="DUF1759"/>
    <property type="match status" value="1"/>
</dbReference>
<feature type="region of interest" description="Disordered" evidence="2">
    <location>
        <begin position="179"/>
        <end position="199"/>
    </location>
</feature>
<feature type="region of interest" description="Disordered" evidence="2">
    <location>
        <begin position="103"/>
        <end position="156"/>
    </location>
</feature>
<dbReference type="EMBL" id="LSMT01001856">
    <property type="protein sequence ID" value="PFX11813.1"/>
    <property type="molecule type" value="Genomic_DNA"/>
</dbReference>
<protein>
    <submittedName>
        <fullName evidence="3">Uncharacterized protein</fullName>
    </submittedName>
</protein>
<dbReference type="PANTHER" id="PTHR22954">
    <property type="entry name" value="RETROVIRAL PROTEASE-RELATED"/>
    <property type="match status" value="1"/>
</dbReference>
<name>A0A2B4R4S9_STYPI</name>
<dbReference type="OrthoDB" id="6145717at2759"/>